<organism evidence="1 2">
    <name type="scientific">Acetobacter tropicalis NBRC 101654</name>
    <dbReference type="NCBI Taxonomy" id="749388"/>
    <lineage>
        <taxon>Bacteria</taxon>
        <taxon>Pseudomonadati</taxon>
        <taxon>Pseudomonadota</taxon>
        <taxon>Alphaproteobacteria</taxon>
        <taxon>Acetobacterales</taxon>
        <taxon>Acetobacteraceae</taxon>
        <taxon>Acetobacter</taxon>
    </lineage>
</organism>
<reference evidence="1 2" key="1">
    <citation type="journal article" date="2011" name="Biochem. Biophys. Res. Commun.">
        <title>Increased number of Arginine-based salt bridges contributes to the thermotolerance of thermotolerant acetic acid bacteria, Acetobacter tropicalis SKU1100.</title>
        <authorList>
            <person name="Matsutani M."/>
            <person name="Hirakawa H."/>
            <person name="Nishikura M."/>
            <person name="Soemphol W."/>
            <person name="Ali I.A.I."/>
            <person name="Yakushi T."/>
            <person name="Matsushita K."/>
        </authorList>
    </citation>
    <scope>NUCLEOTIDE SEQUENCE [LARGE SCALE GENOMIC DNA]</scope>
    <source>
        <strain evidence="1 2">NBRC 101654</strain>
    </source>
</reference>
<gene>
    <name evidence="1" type="ORF">ATPR_1116</name>
</gene>
<proteinExistence type="predicted"/>
<evidence type="ECO:0000313" key="1">
    <source>
        <dbReference type="EMBL" id="GAA08112.1"/>
    </source>
</evidence>
<evidence type="ECO:0000313" key="2">
    <source>
        <dbReference type="Proteomes" id="UP000004319"/>
    </source>
</evidence>
<comment type="caution">
    <text evidence="1">The sequence shown here is derived from an EMBL/GenBank/DDBJ whole genome shotgun (WGS) entry which is preliminary data.</text>
</comment>
<name>F7VCL7_9PROT</name>
<protein>
    <submittedName>
        <fullName evidence="1">Uncharacterized protein</fullName>
    </submittedName>
</protein>
<dbReference type="EMBL" id="BABS01000023">
    <property type="protein sequence ID" value="GAA08112.1"/>
    <property type="molecule type" value="Genomic_DNA"/>
</dbReference>
<dbReference type="Proteomes" id="UP000004319">
    <property type="component" value="Unassembled WGS sequence"/>
</dbReference>
<sequence>MGGYGPEQVDIFSLQNRFSTREPVPQRFLYPLIRLSRS</sequence>
<accession>F7VCL7</accession>
<dbReference type="AlphaFoldDB" id="F7VCL7"/>